<dbReference type="EMBL" id="CP002452">
    <property type="protein sequence ID" value="ADV45760.1"/>
    <property type="molecule type" value="Genomic_DNA"/>
</dbReference>
<evidence type="ECO:0000256" key="2">
    <source>
        <dbReference type="ARBA" id="ARBA00023012"/>
    </source>
</evidence>
<evidence type="ECO:0000256" key="4">
    <source>
        <dbReference type="ARBA" id="ARBA00023125"/>
    </source>
</evidence>
<reference evidence="10 11" key="1">
    <citation type="journal article" date="2011" name="Stand. Genomic Sci.">
        <title>Complete genome sequence of Nitratifractor salsuginis type strain (E9I37-1).</title>
        <authorList>
            <person name="Anderson I."/>
            <person name="Sikorski J."/>
            <person name="Zeytun A."/>
            <person name="Nolan M."/>
            <person name="Lapidus A."/>
            <person name="Lucas S."/>
            <person name="Hammon N."/>
            <person name="Deshpande S."/>
            <person name="Cheng J.F."/>
            <person name="Tapia R."/>
            <person name="Han C."/>
            <person name="Goodwin L."/>
            <person name="Pitluck S."/>
            <person name="Liolios K."/>
            <person name="Pagani I."/>
            <person name="Ivanova N."/>
            <person name="Huntemann M."/>
            <person name="Mavromatis K."/>
            <person name="Ovchinikova G."/>
            <person name="Pati A."/>
            <person name="Chen A."/>
            <person name="Palaniappan K."/>
            <person name="Land M."/>
            <person name="Hauser L."/>
            <person name="Brambilla E.M."/>
            <person name="Ngatchou-Djao O.D."/>
            <person name="Rohde M."/>
            <person name="Tindall B.J."/>
            <person name="Goker M."/>
            <person name="Detter J.C."/>
            <person name="Woyke T."/>
            <person name="Bristow J."/>
            <person name="Eisen J.A."/>
            <person name="Markowitz V."/>
            <person name="Hugenholtz P."/>
            <person name="Klenk H.P."/>
            <person name="Kyrpides N.C."/>
        </authorList>
    </citation>
    <scope>NUCLEOTIDE SEQUENCE [LARGE SCALE GENOMIC DNA]</scope>
    <source>
        <strain evidence="11">DSM 16511 / JCM 12458 / E9I37-1</strain>
    </source>
</reference>
<dbReference type="STRING" id="749222.Nitsa_0490"/>
<proteinExistence type="predicted"/>
<evidence type="ECO:0000256" key="7">
    <source>
        <dbReference type="PROSITE-ProRule" id="PRU01091"/>
    </source>
</evidence>
<keyword evidence="11" id="KW-1185">Reference proteome</keyword>
<dbReference type="HOGENOM" id="CLU_000445_30_1_7"/>
<keyword evidence="3" id="KW-0805">Transcription regulation</keyword>
<dbReference type="SUPFAM" id="SSF52172">
    <property type="entry name" value="CheY-like"/>
    <property type="match status" value="1"/>
</dbReference>
<dbReference type="InterPro" id="IPR039420">
    <property type="entry name" value="WalR-like"/>
</dbReference>
<organism evidence="10 11">
    <name type="scientific">Nitratifractor salsuginis (strain DSM 16511 / JCM 12458 / E9I37-1)</name>
    <dbReference type="NCBI Taxonomy" id="749222"/>
    <lineage>
        <taxon>Bacteria</taxon>
        <taxon>Pseudomonadati</taxon>
        <taxon>Campylobacterota</taxon>
        <taxon>Epsilonproteobacteria</taxon>
        <taxon>Campylobacterales</taxon>
        <taxon>Sulfurovaceae</taxon>
        <taxon>Nitratifractor</taxon>
    </lineage>
</organism>
<dbReference type="InterPro" id="IPR036388">
    <property type="entry name" value="WH-like_DNA-bd_sf"/>
</dbReference>
<gene>
    <name evidence="10" type="ordered locus">Nitsa_0490</name>
</gene>
<dbReference type="SMART" id="SM00862">
    <property type="entry name" value="Trans_reg_C"/>
    <property type="match status" value="1"/>
</dbReference>
<dbReference type="InterPro" id="IPR011006">
    <property type="entry name" value="CheY-like_superfamily"/>
</dbReference>
<dbReference type="PANTHER" id="PTHR48111:SF21">
    <property type="entry name" value="DNA-BINDING DUAL MASTER TRANSCRIPTIONAL REGULATOR RPAA"/>
    <property type="match status" value="1"/>
</dbReference>
<accession>E6X0P0</accession>
<dbReference type="InterPro" id="IPR001867">
    <property type="entry name" value="OmpR/PhoB-type_DNA-bd"/>
</dbReference>
<feature type="domain" description="Response regulatory" evidence="8">
    <location>
        <begin position="8"/>
        <end position="122"/>
    </location>
</feature>
<dbReference type="PANTHER" id="PTHR48111">
    <property type="entry name" value="REGULATOR OF RPOS"/>
    <property type="match status" value="1"/>
</dbReference>
<dbReference type="GO" id="GO:0032993">
    <property type="term" value="C:protein-DNA complex"/>
    <property type="evidence" value="ECO:0007669"/>
    <property type="project" value="TreeGrafter"/>
</dbReference>
<dbReference type="Pfam" id="PF00072">
    <property type="entry name" value="Response_reg"/>
    <property type="match status" value="1"/>
</dbReference>
<evidence type="ECO:0000256" key="6">
    <source>
        <dbReference type="PROSITE-ProRule" id="PRU00169"/>
    </source>
</evidence>
<dbReference type="CDD" id="cd00383">
    <property type="entry name" value="trans_reg_C"/>
    <property type="match status" value="1"/>
</dbReference>
<evidence type="ECO:0000313" key="10">
    <source>
        <dbReference type="EMBL" id="ADV45760.1"/>
    </source>
</evidence>
<dbReference type="Gene3D" id="3.40.50.2300">
    <property type="match status" value="1"/>
</dbReference>
<dbReference type="GO" id="GO:0000156">
    <property type="term" value="F:phosphorelay response regulator activity"/>
    <property type="evidence" value="ECO:0007669"/>
    <property type="project" value="TreeGrafter"/>
</dbReference>
<dbReference type="eggNOG" id="COG0745">
    <property type="taxonomic scope" value="Bacteria"/>
</dbReference>
<name>E6X0P0_NITSE</name>
<reference evidence="11" key="2">
    <citation type="submission" date="2011-01" db="EMBL/GenBank/DDBJ databases">
        <title>The complete genome of Nitratifractor salsuginis DSM 16511.</title>
        <authorList>
            <consortium name="US DOE Joint Genome Institute (JGI-PGF)"/>
            <person name="Lucas S."/>
            <person name="Copeland A."/>
            <person name="Lapidus A."/>
            <person name="Bruce D."/>
            <person name="Goodwin L."/>
            <person name="Pitluck S."/>
            <person name="Kyrpides N."/>
            <person name="Mavromatis K."/>
            <person name="Ivanova N."/>
            <person name="Mikhailova N."/>
            <person name="Zeytun A."/>
            <person name="Detter J.C."/>
            <person name="Tapia R."/>
            <person name="Han C."/>
            <person name="Land M."/>
            <person name="Hauser L."/>
            <person name="Markowitz V."/>
            <person name="Cheng J.-F."/>
            <person name="Hugenholtz P."/>
            <person name="Woyke T."/>
            <person name="Wu D."/>
            <person name="Tindall B."/>
            <person name="Schuetze A."/>
            <person name="Brambilla E."/>
            <person name="Klenk H.-P."/>
            <person name="Eisen J.A."/>
        </authorList>
    </citation>
    <scope>NUCLEOTIDE SEQUENCE [LARGE SCALE GENOMIC DNA]</scope>
    <source>
        <strain evidence="11">DSM 16511 / JCM 12458 / E9I37-1</strain>
    </source>
</reference>
<dbReference type="InterPro" id="IPR016032">
    <property type="entry name" value="Sig_transdc_resp-reg_C-effctor"/>
</dbReference>
<dbReference type="GO" id="GO:0006355">
    <property type="term" value="P:regulation of DNA-templated transcription"/>
    <property type="evidence" value="ECO:0007669"/>
    <property type="project" value="InterPro"/>
</dbReference>
<dbReference type="SMART" id="SM00448">
    <property type="entry name" value="REC"/>
    <property type="match status" value="1"/>
</dbReference>
<evidence type="ECO:0000256" key="3">
    <source>
        <dbReference type="ARBA" id="ARBA00023015"/>
    </source>
</evidence>
<evidence type="ECO:0000259" key="8">
    <source>
        <dbReference type="PROSITE" id="PS50110"/>
    </source>
</evidence>
<dbReference type="GO" id="GO:0005829">
    <property type="term" value="C:cytosol"/>
    <property type="evidence" value="ECO:0007669"/>
    <property type="project" value="TreeGrafter"/>
</dbReference>
<keyword evidence="5" id="KW-0804">Transcription</keyword>
<evidence type="ECO:0000256" key="5">
    <source>
        <dbReference type="ARBA" id="ARBA00023163"/>
    </source>
</evidence>
<evidence type="ECO:0000256" key="1">
    <source>
        <dbReference type="ARBA" id="ARBA00022553"/>
    </source>
</evidence>
<dbReference type="RefSeq" id="WP_013553456.1">
    <property type="nucleotide sequence ID" value="NC_014935.1"/>
</dbReference>
<sequence length="229" mass="26611">MNEQTAGKILLLEDDRLYSETLCDWLEEEGFAVHPCYDPQSAFDVCYQEPFDLYLFDINLPFQNGLETFRQLRESGDRTPVIFLTSREDKASLLEGFAIGADDYLRKPVDLDELSARVRAALRRKNPQRNIPLGPYRMDTRSRDLFLDGQPMKLGRKLYDLLELFVERSGEVVTQEAIKERLWHSDEEASEGAIRVYIARLKKLFPDAIENIRGVGYRFDLSHVNEERV</sequence>
<dbReference type="SUPFAM" id="SSF46894">
    <property type="entry name" value="C-terminal effector domain of the bipartite response regulators"/>
    <property type="match status" value="1"/>
</dbReference>
<dbReference type="OrthoDB" id="8912111at2"/>
<feature type="modified residue" description="4-aspartylphosphate" evidence="6">
    <location>
        <position position="57"/>
    </location>
</feature>
<dbReference type="GO" id="GO:0000976">
    <property type="term" value="F:transcription cis-regulatory region binding"/>
    <property type="evidence" value="ECO:0007669"/>
    <property type="project" value="TreeGrafter"/>
</dbReference>
<keyword evidence="4 7" id="KW-0238">DNA-binding</keyword>
<feature type="domain" description="OmpR/PhoB-type" evidence="9">
    <location>
        <begin position="128"/>
        <end position="221"/>
    </location>
</feature>
<dbReference type="Pfam" id="PF00486">
    <property type="entry name" value="Trans_reg_C"/>
    <property type="match status" value="1"/>
</dbReference>
<dbReference type="Proteomes" id="UP000008633">
    <property type="component" value="Chromosome"/>
</dbReference>
<dbReference type="PROSITE" id="PS51755">
    <property type="entry name" value="OMPR_PHOB"/>
    <property type="match status" value="1"/>
</dbReference>
<dbReference type="Gene3D" id="1.10.10.10">
    <property type="entry name" value="Winged helix-like DNA-binding domain superfamily/Winged helix DNA-binding domain"/>
    <property type="match status" value="1"/>
</dbReference>
<dbReference type="KEGG" id="nsa:Nitsa_0490"/>
<dbReference type="InterPro" id="IPR001789">
    <property type="entry name" value="Sig_transdc_resp-reg_receiver"/>
</dbReference>
<evidence type="ECO:0000259" key="9">
    <source>
        <dbReference type="PROSITE" id="PS51755"/>
    </source>
</evidence>
<dbReference type="PROSITE" id="PS50110">
    <property type="entry name" value="RESPONSE_REGULATORY"/>
    <property type="match status" value="1"/>
</dbReference>
<evidence type="ECO:0000313" key="11">
    <source>
        <dbReference type="Proteomes" id="UP000008633"/>
    </source>
</evidence>
<protein>
    <submittedName>
        <fullName evidence="10">Two component transcriptional regulator, winged helix family</fullName>
    </submittedName>
</protein>
<dbReference type="AlphaFoldDB" id="E6X0P0"/>
<keyword evidence="2" id="KW-0902">Two-component regulatory system</keyword>
<feature type="DNA-binding region" description="OmpR/PhoB-type" evidence="7">
    <location>
        <begin position="128"/>
        <end position="221"/>
    </location>
</feature>
<keyword evidence="1 6" id="KW-0597">Phosphoprotein</keyword>